<keyword evidence="4 6" id="KW-0804">Transcription</keyword>
<evidence type="ECO:0000256" key="1">
    <source>
        <dbReference type="ARBA" id="ARBA00004123"/>
    </source>
</evidence>
<dbReference type="GO" id="GO:0005634">
    <property type="term" value="C:nucleus"/>
    <property type="evidence" value="ECO:0007669"/>
    <property type="project" value="UniProtKB-SubCell"/>
</dbReference>
<evidence type="ECO:0000256" key="7">
    <source>
        <dbReference type="SAM" id="MobiDB-lite"/>
    </source>
</evidence>
<evidence type="ECO:0000313" key="10">
    <source>
        <dbReference type="Proteomes" id="UP000324897"/>
    </source>
</evidence>
<dbReference type="Gramene" id="TVU40293">
    <property type="protein sequence ID" value="TVU40293"/>
    <property type="gene ID" value="EJB05_13751"/>
</dbReference>
<protein>
    <recommendedName>
        <fullName evidence="6">Transcription repressor</fullName>
    </recommendedName>
    <alternativeName>
        <fullName evidence="6">Ovate family protein</fullName>
    </alternativeName>
</protein>
<proteinExistence type="predicted"/>
<comment type="caution">
    <text evidence="9">The sequence shown here is derived from an EMBL/GenBank/DDBJ whole genome shotgun (WGS) entry which is preliminary data.</text>
</comment>
<dbReference type="Pfam" id="PF04844">
    <property type="entry name" value="Ovate"/>
    <property type="match status" value="1"/>
</dbReference>
<evidence type="ECO:0000259" key="8">
    <source>
        <dbReference type="Pfam" id="PF04844"/>
    </source>
</evidence>
<keyword evidence="10" id="KW-1185">Reference proteome</keyword>
<dbReference type="PANTHER" id="PTHR33057:SF91">
    <property type="entry name" value="TRANSCRIPTION REPRESSOR"/>
    <property type="match status" value="1"/>
</dbReference>
<dbReference type="OrthoDB" id="1928390at2759"/>
<dbReference type="InterPro" id="IPR038933">
    <property type="entry name" value="Ovate"/>
</dbReference>
<dbReference type="AlphaFoldDB" id="A0A5J9VX62"/>
<keyword evidence="2 6" id="KW-0678">Repressor</keyword>
<evidence type="ECO:0000256" key="6">
    <source>
        <dbReference type="RuleBase" id="RU367028"/>
    </source>
</evidence>
<dbReference type="GO" id="GO:0045892">
    <property type="term" value="P:negative regulation of DNA-templated transcription"/>
    <property type="evidence" value="ECO:0007669"/>
    <property type="project" value="UniProtKB-UniRule"/>
</dbReference>
<evidence type="ECO:0000256" key="4">
    <source>
        <dbReference type="ARBA" id="ARBA00023163"/>
    </source>
</evidence>
<dbReference type="InterPro" id="IPR006458">
    <property type="entry name" value="Ovate_C"/>
</dbReference>
<sequence>ILPSASYPGDAYAEFPHQPSSGHDTCGGGGASEPWLRPLVVAAATAAAEELRRGIAVVKRSRDLYNDFLELMVEMIVRRQVFGSPELEHLLEAYMSLNAPCPPASTPSSSRSMAGTSTRSNLCDPKTDLRNGKDCGEESRASYLR</sequence>
<feature type="region of interest" description="Disordered" evidence="7">
    <location>
        <begin position="1"/>
        <end position="29"/>
    </location>
</feature>
<reference evidence="9 10" key="1">
    <citation type="journal article" date="2019" name="Sci. Rep.">
        <title>A high-quality genome of Eragrostis curvula grass provides insights into Poaceae evolution and supports new strategies to enhance forage quality.</title>
        <authorList>
            <person name="Carballo J."/>
            <person name="Santos B.A.C.M."/>
            <person name="Zappacosta D."/>
            <person name="Garbus I."/>
            <person name="Selva J.P."/>
            <person name="Gallo C.A."/>
            <person name="Diaz A."/>
            <person name="Albertini E."/>
            <person name="Caccamo M."/>
            <person name="Echenique V."/>
        </authorList>
    </citation>
    <scope>NUCLEOTIDE SEQUENCE [LARGE SCALE GENOMIC DNA]</scope>
    <source>
        <strain evidence="10">cv. Victoria</strain>
        <tissue evidence="9">Leaf</tissue>
    </source>
</reference>
<keyword evidence="3 6" id="KW-0805">Transcription regulation</keyword>
<evidence type="ECO:0000313" key="9">
    <source>
        <dbReference type="EMBL" id="TVU40293.1"/>
    </source>
</evidence>
<feature type="region of interest" description="Disordered" evidence="7">
    <location>
        <begin position="101"/>
        <end position="145"/>
    </location>
</feature>
<evidence type="ECO:0000256" key="3">
    <source>
        <dbReference type="ARBA" id="ARBA00023015"/>
    </source>
</evidence>
<dbReference type="EMBL" id="RWGY01000007">
    <property type="protein sequence ID" value="TVU40293.1"/>
    <property type="molecule type" value="Genomic_DNA"/>
</dbReference>
<feature type="compositionally biased region" description="Basic and acidic residues" evidence="7">
    <location>
        <begin position="125"/>
        <end position="145"/>
    </location>
</feature>
<organism evidence="9 10">
    <name type="scientific">Eragrostis curvula</name>
    <name type="common">weeping love grass</name>
    <dbReference type="NCBI Taxonomy" id="38414"/>
    <lineage>
        <taxon>Eukaryota</taxon>
        <taxon>Viridiplantae</taxon>
        <taxon>Streptophyta</taxon>
        <taxon>Embryophyta</taxon>
        <taxon>Tracheophyta</taxon>
        <taxon>Spermatophyta</taxon>
        <taxon>Magnoliopsida</taxon>
        <taxon>Liliopsida</taxon>
        <taxon>Poales</taxon>
        <taxon>Poaceae</taxon>
        <taxon>PACMAD clade</taxon>
        <taxon>Chloridoideae</taxon>
        <taxon>Eragrostideae</taxon>
        <taxon>Eragrostidinae</taxon>
        <taxon>Eragrostis</taxon>
    </lineage>
</organism>
<keyword evidence="5 6" id="KW-0539">Nucleus</keyword>
<comment type="function">
    <text evidence="6">Transcriptional repressor that regulates multiple aspects of plant growth and development.</text>
</comment>
<dbReference type="PANTHER" id="PTHR33057">
    <property type="entry name" value="TRANSCRIPTION REPRESSOR OFP7-RELATED"/>
    <property type="match status" value="1"/>
</dbReference>
<comment type="subcellular location">
    <subcellularLocation>
        <location evidence="1 6">Nucleus</location>
    </subcellularLocation>
</comment>
<feature type="non-terminal residue" evidence="9">
    <location>
        <position position="1"/>
    </location>
</feature>
<accession>A0A5J9VX62</accession>
<dbReference type="Proteomes" id="UP000324897">
    <property type="component" value="Chromosome 4"/>
</dbReference>
<evidence type="ECO:0000256" key="2">
    <source>
        <dbReference type="ARBA" id="ARBA00022491"/>
    </source>
</evidence>
<evidence type="ECO:0000256" key="5">
    <source>
        <dbReference type="ARBA" id="ARBA00023242"/>
    </source>
</evidence>
<name>A0A5J9VX62_9POAL</name>
<gene>
    <name evidence="9" type="ORF">EJB05_13751</name>
</gene>
<feature type="compositionally biased region" description="Low complexity" evidence="7">
    <location>
        <begin position="106"/>
        <end position="120"/>
    </location>
</feature>
<feature type="domain" description="OVATE" evidence="8">
    <location>
        <begin position="61"/>
        <end position="100"/>
    </location>
</feature>